<name>A0ABW1JNH2_9NOCA</name>
<dbReference type="InterPro" id="IPR025751">
    <property type="entry name" value="RsbRD_N_dom"/>
</dbReference>
<dbReference type="InterPro" id="IPR051448">
    <property type="entry name" value="CdaR-like_regulators"/>
</dbReference>
<dbReference type="InterPro" id="IPR042070">
    <property type="entry name" value="PucR_C-HTH_sf"/>
</dbReference>
<dbReference type="Pfam" id="PF13556">
    <property type="entry name" value="HTH_30"/>
    <property type="match status" value="1"/>
</dbReference>
<dbReference type="PANTHER" id="PTHR33744:SF1">
    <property type="entry name" value="DNA-BINDING TRANSCRIPTIONAL ACTIVATOR ADER"/>
    <property type="match status" value="1"/>
</dbReference>
<gene>
    <name evidence="5" type="ORF">ACFP3H_07975</name>
</gene>
<evidence type="ECO:0000259" key="2">
    <source>
        <dbReference type="Pfam" id="PF13556"/>
    </source>
</evidence>
<dbReference type="RefSeq" id="WP_378601779.1">
    <property type="nucleotide sequence ID" value="NZ_JBHSQN010000003.1"/>
</dbReference>
<sequence length="399" mass="43462">MPGPEPDPVVVGLAAALREQLDDYVDELATHTQEQIALYRAVPREVLAATLRKNSLRTLDRLQFDVPLDLSAALQSARERAAMGIPLPELLRAYHLGFSLLWQRLVDLARAAGHRETEALLSAAADLWKINDEMSTAVTDAYRDEMATRMVAEDRRRSALVAALLDGAAGDQQTAWEIAQTLGLPFEGSFLVVAAEAKPIVDKPGVHLEDLLRRRGTASAWRSQPDREVGIIYRGHRQSVGEILAVVAGATTARVGVSPEFERLDKTPRAARFARTALETMPSGSVGMNQVTDTAISDLVVGNLDSTRLFVWRVLGKILVLPDSERSTHLATANAWLDADGSASVAANALYCHENTVRYRIRKLEEQLGISLSNPTRLAEIVAALQAINAFPSLAISPE</sequence>
<evidence type="ECO:0000313" key="5">
    <source>
        <dbReference type="EMBL" id="MFC6010986.1"/>
    </source>
</evidence>
<dbReference type="Gene3D" id="1.10.10.2840">
    <property type="entry name" value="PucR C-terminal helix-turn-helix domain"/>
    <property type="match status" value="1"/>
</dbReference>
<dbReference type="Proteomes" id="UP001596223">
    <property type="component" value="Unassembled WGS sequence"/>
</dbReference>
<evidence type="ECO:0000259" key="3">
    <source>
        <dbReference type="Pfam" id="PF14361"/>
    </source>
</evidence>
<reference evidence="6" key="1">
    <citation type="journal article" date="2019" name="Int. J. Syst. Evol. Microbiol.">
        <title>The Global Catalogue of Microorganisms (GCM) 10K type strain sequencing project: providing services to taxonomists for standard genome sequencing and annotation.</title>
        <authorList>
            <consortium name="The Broad Institute Genomics Platform"/>
            <consortium name="The Broad Institute Genome Sequencing Center for Infectious Disease"/>
            <person name="Wu L."/>
            <person name="Ma J."/>
        </authorList>
    </citation>
    <scope>NUCLEOTIDE SEQUENCE [LARGE SCALE GENOMIC DNA]</scope>
    <source>
        <strain evidence="6">CCUG 36956</strain>
    </source>
</reference>
<evidence type="ECO:0000259" key="4">
    <source>
        <dbReference type="Pfam" id="PF17853"/>
    </source>
</evidence>
<dbReference type="InterPro" id="IPR025736">
    <property type="entry name" value="PucR_C-HTH_dom"/>
</dbReference>
<feature type="domain" description="CdaR GGDEF-like" evidence="4">
    <location>
        <begin position="171"/>
        <end position="279"/>
    </location>
</feature>
<evidence type="ECO:0000313" key="6">
    <source>
        <dbReference type="Proteomes" id="UP001596223"/>
    </source>
</evidence>
<dbReference type="InterPro" id="IPR041522">
    <property type="entry name" value="CdaR_GGDEF"/>
</dbReference>
<evidence type="ECO:0000256" key="1">
    <source>
        <dbReference type="ARBA" id="ARBA00006754"/>
    </source>
</evidence>
<dbReference type="EMBL" id="JBHSQN010000003">
    <property type="protein sequence ID" value="MFC6010986.1"/>
    <property type="molecule type" value="Genomic_DNA"/>
</dbReference>
<feature type="domain" description="PucR C-terminal helix-turn-helix" evidence="2">
    <location>
        <begin position="330"/>
        <end position="387"/>
    </location>
</feature>
<comment type="caution">
    <text evidence="5">The sequence shown here is derived from an EMBL/GenBank/DDBJ whole genome shotgun (WGS) entry which is preliminary data.</text>
</comment>
<accession>A0ABW1JNH2</accession>
<dbReference type="Pfam" id="PF17853">
    <property type="entry name" value="GGDEF_2"/>
    <property type="match status" value="1"/>
</dbReference>
<feature type="domain" description="RsbT co-antagonist protein RsbRD N-terminal" evidence="3">
    <location>
        <begin position="22"/>
        <end position="157"/>
    </location>
</feature>
<dbReference type="Pfam" id="PF14361">
    <property type="entry name" value="RsbRD_N"/>
    <property type="match status" value="1"/>
</dbReference>
<organism evidence="5 6">
    <name type="scientific">Nocardia lasii</name>
    <dbReference type="NCBI Taxonomy" id="1616107"/>
    <lineage>
        <taxon>Bacteria</taxon>
        <taxon>Bacillati</taxon>
        <taxon>Actinomycetota</taxon>
        <taxon>Actinomycetes</taxon>
        <taxon>Mycobacteriales</taxon>
        <taxon>Nocardiaceae</taxon>
        <taxon>Nocardia</taxon>
    </lineage>
</organism>
<comment type="similarity">
    <text evidence="1">Belongs to the CdaR family.</text>
</comment>
<proteinExistence type="inferred from homology"/>
<dbReference type="PANTHER" id="PTHR33744">
    <property type="entry name" value="CARBOHYDRATE DIACID REGULATOR"/>
    <property type="match status" value="1"/>
</dbReference>
<keyword evidence="6" id="KW-1185">Reference proteome</keyword>
<protein>
    <submittedName>
        <fullName evidence="5">PucR family transcriptional regulator</fullName>
    </submittedName>
</protein>